<organism evidence="2 3">
    <name type="scientific">Porites lobata</name>
    <dbReference type="NCBI Taxonomy" id="104759"/>
    <lineage>
        <taxon>Eukaryota</taxon>
        <taxon>Metazoa</taxon>
        <taxon>Cnidaria</taxon>
        <taxon>Anthozoa</taxon>
        <taxon>Hexacorallia</taxon>
        <taxon>Scleractinia</taxon>
        <taxon>Fungiina</taxon>
        <taxon>Poritidae</taxon>
        <taxon>Porites</taxon>
    </lineage>
</organism>
<evidence type="ECO:0000313" key="2">
    <source>
        <dbReference type="EMBL" id="CAH3172651.1"/>
    </source>
</evidence>
<proteinExistence type="predicted"/>
<dbReference type="EMBL" id="CALNXK010000175">
    <property type="protein sequence ID" value="CAH3172651.1"/>
    <property type="molecule type" value="Genomic_DNA"/>
</dbReference>
<feature type="region of interest" description="Disordered" evidence="1">
    <location>
        <begin position="33"/>
        <end position="87"/>
    </location>
</feature>
<sequence>VNHSVIILDINDKDQITCPVASSIQLMSLTYSKPESKSLSKKSENVTAENGKDNTTLPATSLENRETNATASSGKAEKEVNEIMENGTNKRREPVALIWVILTYREHQRQLEEELLERLRQEEQFARERAAQPKPWRPKQARKRKANF</sequence>
<name>A0ABN8R2N6_9CNID</name>
<comment type="caution">
    <text evidence="2">The sequence shown here is derived from an EMBL/GenBank/DDBJ whole genome shotgun (WGS) entry which is preliminary data.</text>
</comment>
<dbReference type="Proteomes" id="UP001159405">
    <property type="component" value="Unassembled WGS sequence"/>
</dbReference>
<accession>A0ABN8R2N6</accession>
<feature type="compositionally biased region" description="Polar residues" evidence="1">
    <location>
        <begin position="45"/>
        <end position="73"/>
    </location>
</feature>
<feature type="compositionally biased region" description="Basic residues" evidence="1">
    <location>
        <begin position="136"/>
        <end position="148"/>
    </location>
</feature>
<feature type="non-terminal residue" evidence="2">
    <location>
        <position position="1"/>
    </location>
</feature>
<evidence type="ECO:0000313" key="3">
    <source>
        <dbReference type="Proteomes" id="UP001159405"/>
    </source>
</evidence>
<protein>
    <submittedName>
        <fullName evidence="2">Uncharacterized protein</fullName>
    </submittedName>
</protein>
<reference evidence="2 3" key="1">
    <citation type="submission" date="2022-05" db="EMBL/GenBank/DDBJ databases">
        <authorList>
            <consortium name="Genoscope - CEA"/>
            <person name="William W."/>
        </authorList>
    </citation>
    <scope>NUCLEOTIDE SEQUENCE [LARGE SCALE GENOMIC DNA]</scope>
</reference>
<feature type="compositionally biased region" description="Basic and acidic residues" evidence="1">
    <location>
        <begin position="34"/>
        <end position="44"/>
    </location>
</feature>
<evidence type="ECO:0000256" key="1">
    <source>
        <dbReference type="SAM" id="MobiDB-lite"/>
    </source>
</evidence>
<keyword evidence="3" id="KW-1185">Reference proteome</keyword>
<feature type="region of interest" description="Disordered" evidence="1">
    <location>
        <begin position="125"/>
        <end position="148"/>
    </location>
</feature>
<gene>
    <name evidence="2" type="ORF">PLOB_00013109</name>
</gene>